<feature type="domain" description="Methyltransferase" evidence="2">
    <location>
        <begin position="151"/>
        <end position="245"/>
    </location>
</feature>
<proteinExistence type="predicted"/>
<dbReference type="EMBL" id="CAJNOB010000067">
    <property type="protein sequence ID" value="CAF0704468.1"/>
    <property type="molecule type" value="Genomic_DNA"/>
</dbReference>
<dbReference type="CDD" id="cd02440">
    <property type="entry name" value="AdoMet_MTases"/>
    <property type="match status" value="1"/>
</dbReference>
<dbReference type="SUPFAM" id="SSF53335">
    <property type="entry name" value="S-adenosyl-L-methionine-dependent methyltransferases"/>
    <property type="match status" value="1"/>
</dbReference>
<dbReference type="Proteomes" id="UP000663859">
    <property type="component" value="Unassembled WGS sequence"/>
</dbReference>
<accession>A0A8J2BN79</accession>
<comment type="caution">
    <text evidence="3">The sequence shown here is derived from an EMBL/GenBank/DDBJ whole genome shotgun (WGS) entry which is preliminary data.</text>
</comment>
<dbReference type="RefSeq" id="WP_174582511.1">
    <property type="nucleotide sequence ID" value="NZ_CAJNOB010000067.1"/>
</dbReference>
<evidence type="ECO:0000259" key="2">
    <source>
        <dbReference type="Pfam" id="PF13649"/>
    </source>
</evidence>
<dbReference type="GO" id="GO:0016740">
    <property type="term" value="F:transferase activity"/>
    <property type="evidence" value="ECO:0007669"/>
    <property type="project" value="UniProtKB-KW"/>
</dbReference>
<keyword evidence="4" id="KW-1185">Reference proteome</keyword>
<keyword evidence="1" id="KW-0808">Transferase</keyword>
<evidence type="ECO:0000256" key="1">
    <source>
        <dbReference type="ARBA" id="ARBA00022679"/>
    </source>
</evidence>
<name>A0A8J2BN79_9BACT</name>
<sequence>MVERSAVEACYRSILGREPENERVVLDWQNGANSLEELIAAFLKSEEYMFRSAASSMERIMERGYWNAPSRIDVDVVPEKLKALFERHRFQWESLGKNEPFWSVWTHERFKRANLDSKGVEEFYASGKAEVDLIDLFAQRNGTPVPRGLCLELGCGVGRVTIHLARRFDYVLAIDVSKTHLERCQEQLAHLGMKNVECKLFRSFDDLCHFPPIDFFYSVTCLQHNCPPVQRCVLDSILSKITPGGSFFFQTQTHRPGYRFDADEYLSSPIGTMDMHCLPMHEIFQLIEKHRLSLREVLMDGRTRLYGSHTFFGFNPATPSCAVPYVAATVENSSR</sequence>
<dbReference type="Pfam" id="PF13649">
    <property type="entry name" value="Methyltransf_25"/>
    <property type="match status" value="1"/>
</dbReference>
<dbReference type="Gene3D" id="3.40.50.150">
    <property type="entry name" value="Vaccinia Virus protein VP39"/>
    <property type="match status" value="1"/>
</dbReference>
<dbReference type="InterPro" id="IPR041698">
    <property type="entry name" value="Methyltransf_25"/>
</dbReference>
<reference evidence="3" key="1">
    <citation type="submission" date="2021-02" db="EMBL/GenBank/DDBJ databases">
        <authorList>
            <person name="Cremers G."/>
            <person name="Picone N."/>
        </authorList>
    </citation>
    <scope>NUCLEOTIDE SEQUENCE</scope>
    <source>
        <strain evidence="3">PQ17</strain>
    </source>
</reference>
<protein>
    <recommendedName>
        <fullName evidence="2">Methyltransferase domain-containing protein</fullName>
    </recommendedName>
</protein>
<evidence type="ECO:0000313" key="4">
    <source>
        <dbReference type="Proteomes" id="UP000663859"/>
    </source>
</evidence>
<dbReference type="InterPro" id="IPR029063">
    <property type="entry name" value="SAM-dependent_MTases_sf"/>
</dbReference>
<organism evidence="3 4">
    <name type="scientific">Candidatus Methylacidithermus pantelleriae</name>
    <dbReference type="NCBI Taxonomy" id="2744239"/>
    <lineage>
        <taxon>Bacteria</taxon>
        <taxon>Pseudomonadati</taxon>
        <taxon>Verrucomicrobiota</taxon>
        <taxon>Methylacidiphilae</taxon>
        <taxon>Methylacidiphilales</taxon>
        <taxon>Methylacidiphilaceae</taxon>
        <taxon>Candidatus Methylacidithermus</taxon>
    </lineage>
</organism>
<gene>
    <name evidence="3" type="ORF">MPNT_70031</name>
</gene>
<dbReference type="PANTHER" id="PTHR43861">
    <property type="entry name" value="TRANS-ACONITATE 2-METHYLTRANSFERASE-RELATED"/>
    <property type="match status" value="1"/>
</dbReference>
<dbReference type="AlphaFoldDB" id="A0A8J2BN79"/>
<evidence type="ECO:0000313" key="3">
    <source>
        <dbReference type="EMBL" id="CAF0704468.1"/>
    </source>
</evidence>